<dbReference type="InterPro" id="IPR029489">
    <property type="entry name" value="OGT/SEC/SPY_C"/>
</dbReference>
<evidence type="ECO:0000259" key="6">
    <source>
        <dbReference type="Pfam" id="PF13844"/>
    </source>
</evidence>
<evidence type="ECO:0000256" key="1">
    <source>
        <dbReference type="ARBA" id="ARBA00004922"/>
    </source>
</evidence>
<keyword evidence="4" id="KW-0677">Repeat</keyword>
<dbReference type="SUPFAM" id="SSF53756">
    <property type="entry name" value="UDP-Glycosyltransferase/glycogen phosphorylase"/>
    <property type="match status" value="1"/>
</dbReference>
<proteinExistence type="predicted"/>
<dbReference type="Pfam" id="PF13844">
    <property type="entry name" value="Glyco_transf_41"/>
    <property type="match status" value="2"/>
</dbReference>
<dbReference type="RefSeq" id="WP_393014529.1">
    <property type="nucleotide sequence ID" value="NZ_JAZAQF010000086.1"/>
</dbReference>
<comment type="caution">
    <text evidence="7">The sequence shown here is derived from an EMBL/GenBank/DDBJ whole genome shotgun (WGS) entry which is preliminary data.</text>
</comment>
<organism evidence="7 8">
    <name type="scientific">Limnothrix redekei LRLZ20PSL1</name>
    <dbReference type="NCBI Taxonomy" id="3112953"/>
    <lineage>
        <taxon>Bacteria</taxon>
        <taxon>Bacillati</taxon>
        <taxon>Cyanobacteriota</taxon>
        <taxon>Cyanophyceae</taxon>
        <taxon>Pseudanabaenales</taxon>
        <taxon>Pseudanabaenaceae</taxon>
        <taxon>Limnothrix</taxon>
    </lineage>
</organism>
<dbReference type="InterPro" id="IPR051939">
    <property type="entry name" value="Glycosyltr_41/O-GlcNAc_trsf"/>
</dbReference>
<evidence type="ECO:0000313" key="7">
    <source>
        <dbReference type="EMBL" id="MFG3818912.1"/>
    </source>
</evidence>
<keyword evidence="8" id="KW-1185">Reference proteome</keyword>
<dbReference type="EMBL" id="JAZAQF010000086">
    <property type="protein sequence ID" value="MFG3818912.1"/>
    <property type="molecule type" value="Genomic_DNA"/>
</dbReference>
<feature type="domain" description="O-GlcNAc transferase C-terminal" evidence="6">
    <location>
        <begin position="391"/>
        <end position="588"/>
    </location>
</feature>
<feature type="domain" description="O-GlcNAc transferase C-terminal" evidence="6">
    <location>
        <begin position="187"/>
        <end position="371"/>
    </location>
</feature>
<keyword evidence="3" id="KW-0808">Transferase</keyword>
<dbReference type="PANTHER" id="PTHR44835:SF1">
    <property type="entry name" value="PROTEIN O-GLCNAC TRANSFERASE"/>
    <property type="match status" value="1"/>
</dbReference>
<sequence>MTALLEAIEQALDHWDRQPFASEPLAQLRDLRRQLAEQWLATPDAAMATQWETGRAAQAALWDCNLRYEALTPEERQWLEPIERELAATWPAPRLQAVWAITLYQRAETWLPDLHGLQLPPWAIEPFFDYCLAFPCFFRELGEVDRYANFTIALVDYLHEQIFRYPQSAQWQKIALTFSNLANLVPLYFCDRNLRSTFAKRAAILEFSLRLAGHQLEYDFAPRPPDRPKIRLGILKTNYLSHPETFTTFPVFEWLDHDRFEVILYVIDRDPDLLDAYQQRRSGDAIVPLVGDLKQQVARIREDDLDLLLVATIVTNSLHRVLMIGAHRLARVQIHSVSSPVTSGMTHMDYYLSGQLTEITNAAAHYQEKLLCVSGPAHCFDYSLEAAEPRLVIDRASVGIPEGAIAFVSGANLYKTIPEQRETWAKLLAQFPDSYLLLCPFGASWKRNYPKVQFWRRLRETLAAHGVNPDRAIVFDQLPSRADVKAVLQLADIYLDSFPFGGANSIVDAIEVGLPVVARESNWFRSRQGAAILRDVGLGDWVARSEADYLALAGRLAADPTLRQSIRQHLTQALARPPRCLDSRAYAAEVSQQLMRVLEQWQGDRVE</sequence>
<gene>
    <name evidence="7" type="ORF">VPK24_14805</name>
</gene>
<protein>
    <recommendedName>
        <fullName evidence="6">O-GlcNAc transferase C-terminal domain-containing protein</fullName>
    </recommendedName>
</protein>
<evidence type="ECO:0000256" key="3">
    <source>
        <dbReference type="ARBA" id="ARBA00022679"/>
    </source>
</evidence>
<dbReference type="Gene3D" id="3.40.50.11380">
    <property type="match status" value="1"/>
</dbReference>
<dbReference type="Proteomes" id="UP001604335">
    <property type="component" value="Unassembled WGS sequence"/>
</dbReference>
<reference evidence="8" key="1">
    <citation type="journal article" date="2024" name="Algal Res.">
        <title>Biochemical, toxicological and genomic investigation of a high-biomass producing Limnothrix strain isolated from Italian shallow drinking water reservoir.</title>
        <authorList>
            <person name="Simonazzi M."/>
            <person name="Shishido T.K."/>
            <person name="Delbaje E."/>
            <person name="Wahlsten M."/>
            <person name="Fewer D.P."/>
            <person name="Sivonen K."/>
            <person name="Pezzolesi L."/>
            <person name="Pistocchi R."/>
        </authorList>
    </citation>
    <scope>NUCLEOTIDE SEQUENCE [LARGE SCALE GENOMIC DNA]</scope>
    <source>
        <strain evidence="8">LRLZ20PSL1</strain>
    </source>
</reference>
<evidence type="ECO:0000313" key="8">
    <source>
        <dbReference type="Proteomes" id="UP001604335"/>
    </source>
</evidence>
<evidence type="ECO:0000256" key="5">
    <source>
        <dbReference type="ARBA" id="ARBA00022803"/>
    </source>
</evidence>
<evidence type="ECO:0000256" key="2">
    <source>
        <dbReference type="ARBA" id="ARBA00022676"/>
    </source>
</evidence>
<evidence type="ECO:0000256" key="4">
    <source>
        <dbReference type="ARBA" id="ARBA00022737"/>
    </source>
</evidence>
<dbReference type="Gene3D" id="3.40.50.2000">
    <property type="entry name" value="Glycogen Phosphorylase B"/>
    <property type="match status" value="1"/>
</dbReference>
<keyword evidence="5" id="KW-0802">TPR repeat</keyword>
<keyword evidence="2" id="KW-0328">Glycosyltransferase</keyword>
<accession>A0ABW7CD62</accession>
<name>A0ABW7CD62_9CYAN</name>
<dbReference type="PANTHER" id="PTHR44835">
    <property type="entry name" value="UDP-N-ACETYLGLUCOSAMINE--PEPTIDE N-ACETYLGLUCOSAMINYLTRANSFERASE SPINDLY-RELATED"/>
    <property type="match status" value="1"/>
</dbReference>
<comment type="pathway">
    <text evidence="1">Protein modification; protein glycosylation.</text>
</comment>